<feature type="transmembrane region" description="Helical" evidence="1">
    <location>
        <begin position="192"/>
        <end position="214"/>
    </location>
</feature>
<dbReference type="AlphaFoldDB" id="A0A423TG34"/>
<comment type="caution">
    <text evidence="2">The sequence shown here is derived from an EMBL/GenBank/DDBJ whole genome shotgun (WGS) entry which is preliminary data.</text>
</comment>
<sequence>MCVVCWLQWLRVLIALALVLAAIAGVVALLAGATGGAAGYEAPTEYASAPGPSAYEKVYSVLNSLKEAARKYQNTLEEDDPRFLLGTGTGNSVTFDNESFYTATMFFILGTVLAFFAYGYLYPSGRYYYSYDDTTGYSNYDQDHTYTVHRSLENAAKKFDEGVGEEGAKREGRLFFTAGLDNNTQVNINIQAILVTIAYLIGIGLLIALIVVVATGGGSASWGSWFDRIMQSQGYVYQPNYNQDYYYQDSSYAAYRAFEEVPQKYGIYEEEEQTHE</sequence>
<dbReference type="OrthoDB" id="6372354at2759"/>
<proteinExistence type="predicted"/>
<evidence type="ECO:0000256" key="1">
    <source>
        <dbReference type="SAM" id="Phobius"/>
    </source>
</evidence>
<keyword evidence="1" id="KW-0472">Membrane</keyword>
<protein>
    <submittedName>
        <fullName evidence="2">Uncharacterized protein</fullName>
    </submittedName>
</protein>
<reference evidence="2 3" key="1">
    <citation type="submission" date="2018-04" db="EMBL/GenBank/DDBJ databases">
        <authorList>
            <person name="Zhang X."/>
            <person name="Yuan J."/>
            <person name="Li F."/>
            <person name="Xiang J."/>
        </authorList>
    </citation>
    <scope>NUCLEOTIDE SEQUENCE [LARGE SCALE GENOMIC DNA]</scope>
    <source>
        <tissue evidence="2">Muscle</tissue>
    </source>
</reference>
<keyword evidence="1" id="KW-0812">Transmembrane</keyword>
<name>A0A423TG34_PENVA</name>
<evidence type="ECO:0000313" key="3">
    <source>
        <dbReference type="Proteomes" id="UP000283509"/>
    </source>
</evidence>
<keyword evidence="1" id="KW-1133">Transmembrane helix</keyword>
<gene>
    <name evidence="2" type="ORF">C7M84_006028</name>
</gene>
<dbReference type="EMBL" id="QCYY01001774">
    <property type="protein sequence ID" value="ROT75422.1"/>
    <property type="molecule type" value="Genomic_DNA"/>
</dbReference>
<dbReference type="Proteomes" id="UP000283509">
    <property type="component" value="Unassembled WGS sequence"/>
</dbReference>
<organism evidence="2 3">
    <name type="scientific">Penaeus vannamei</name>
    <name type="common">Whiteleg shrimp</name>
    <name type="synonym">Litopenaeus vannamei</name>
    <dbReference type="NCBI Taxonomy" id="6689"/>
    <lineage>
        <taxon>Eukaryota</taxon>
        <taxon>Metazoa</taxon>
        <taxon>Ecdysozoa</taxon>
        <taxon>Arthropoda</taxon>
        <taxon>Crustacea</taxon>
        <taxon>Multicrustacea</taxon>
        <taxon>Malacostraca</taxon>
        <taxon>Eumalacostraca</taxon>
        <taxon>Eucarida</taxon>
        <taxon>Decapoda</taxon>
        <taxon>Dendrobranchiata</taxon>
        <taxon>Penaeoidea</taxon>
        <taxon>Penaeidae</taxon>
        <taxon>Penaeus</taxon>
    </lineage>
</organism>
<keyword evidence="3" id="KW-1185">Reference proteome</keyword>
<accession>A0A423TG34</accession>
<feature type="transmembrane region" description="Helical" evidence="1">
    <location>
        <begin position="100"/>
        <end position="121"/>
    </location>
</feature>
<reference evidence="2 3" key="2">
    <citation type="submission" date="2019-01" db="EMBL/GenBank/DDBJ databases">
        <title>The decoding of complex shrimp genome reveals the adaptation for benthos swimmer, frequently molting mechanism and breeding impact on genome.</title>
        <authorList>
            <person name="Sun Y."/>
            <person name="Gao Y."/>
            <person name="Yu Y."/>
        </authorList>
    </citation>
    <scope>NUCLEOTIDE SEQUENCE [LARGE SCALE GENOMIC DNA]</scope>
    <source>
        <tissue evidence="2">Muscle</tissue>
    </source>
</reference>
<evidence type="ECO:0000313" key="2">
    <source>
        <dbReference type="EMBL" id="ROT75422.1"/>
    </source>
</evidence>